<comment type="subcellular location">
    <subcellularLocation>
        <location evidence="1">Endosome membrane</location>
        <topology evidence="1">Multi-pass membrane protein</topology>
    </subcellularLocation>
    <subcellularLocation>
        <location evidence="2">Golgi apparatus membrane</location>
        <topology evidence="2">Multi-pass membrane protein</topology>
    </subcellularLocation>
</comment>
<dbReference type="AlphaFoldDB" id="A0A7J7DZI4"/>
<name>A0A7J7DZI4_TRIWF</name>
<evidence type="ECO:0000256" key="2">
    <source>
        <dbReference type="ARBA" id="ARBA00004653"/>
    </source>
</evidence>
<keyword evidence="12" id="KW-1185">Reference proteome</keyword>
<evidence type="ECO:0000256" key="3">
    <source>
        <dbReference type="ARBA" id="ARBA00005227"/>
    </source>
</evidence>
<keyword evidence="8" id="KW-0333">Golgi apparatus</keyword>
<sequence length="302" mass="34800">MSLLLVLFISLLSLGSATSSPNDHLYNAGDRVPLFVNKVGPLHNPSETYQFYDLPFCHPDPIIQKKESLGEVLNGDCLANALYDLQFWKDKTDEILCEKNLQGHEVAKFRDAVSNDFYFQMYYDDLPLWGFIGKVEEQSWITEEKVHKYYLFTHIQFDVLYNGNQVIEINAFSDPNHAVDITQDIEINVKFSYSVIWNATSTQFQSRMDKYSRASLLPIHQQVHWLSFINSIVIVVLLTGLLTVLFMRRLKNDLRKCSSGEEEEIGEKEVGWKYIHGDVFRHPQNISLFCAFLGTGTQILTL</sequence>
<keyword evidence="7 10" id="KW-1133">Transmembrane helix</keyword>
<dbReference type="GO" id="GO:0010008">
    <property type="term" value="C:endosome membrane"/>
    <property type="evidence" value="ECO:0007669"/>
    <property type="project" value="UniProtKB-SubCell"/>
</dbReference>
<organism evidence="11 12">
    <name type="scientific">Tripterygium wilfordii</name>
    <name type="common">Thunder God vine</name>
    <dbReference type="NCBI Taxonomy" id="458696"/>
    <lineage>
        <taxon>Eukaryota</taxon>
        <taxon>Viridiplantae</taxon>
        <taxon>Streptophyta</taxon>
        <taxon>Embryophyta</taxon>
        <taxon>Tracheophyta</taxon>
        <taxon>Spermatophyta</taxon>
        <taxon>Magnoliopsida</taxon>
        <taxon>eudicotyledons</taxon>
        <taxon>Gunneridae</taxon>
        <taxon>Pentapetalae</taxon>
        <taxon>rosids</taxon>
        <taxon>fabids</taxon>
        <taxon>Celastrales</taxon>
        <taxon>Celastraceae</taxon>
        <taxon>Tripterygium</taxon>
    </lineage>
</organism>
<evidence type="ECO:0000256" key="4">
    <source>
        <dbReference type="ARBA" id="ARBA00022692"/>
    </source>
</evidence>
<keyword evidence="5 10" id="KW-0732">Signal</keyword>
<evidence type="ECO:0000313" key="12">
    <source>
        <dbReference type="Proteomes" id="UP000593562"/>
    </source>
</evidence>
<dbReference type="InParanoid" id="A0A7J7DZI4"/>
<evidence type="ECO:0000313" key="11">
    <source>
        <dbReference type="EMBL" id="KAF5751727.1"/>
    </source>
</evidence>
<feature type="signal peptide" evidence="10">
    <location>
        <begin position="1"/>
        <end position="19"/>
    </location>
</feature>
<dbReference type="PANTHER" id="PTHR10766">
    <property type="entry name" value="TRANSMEMBRANE 9 SUPERFAMILY PROTEIN"/>
    <property type="match status" value="1"/>
</dbReference>
<protein>
    <recommendedName>
        <fullName evidence="10">Transmembrane 9 superfamily member</fullName>
    </recommendedName>
</protein>
<comment type="similarity">
    <text evidence="3 10">Belongs to the nonaspanin (TM9SF) (TC 9.A.2) family.</text>
</comment>
<dbReference type="Pfam" id="PF02990">
    <property type="entry name" value="EMP70"/>
    <property type="match status" value="1"/>
</dbReference>
<evidence type="ECO:0000256" key="1">
    <source>
        <dbReference type="ARBA" id="ARBA00004337"/>
    </source>
</evidence>
<dbReference type="Proteomes" id="UP000593562">
    <property type="component" value="Unassembled WGS sequence"/>
</dbReference>
<comment type="caution">
    <text evidence="11">The sequence shown here is derived from an EMBL/GenBank/DDBJ whole genome shotgun (WGS) entry which is preliminary data.</text>
</comment>
<evidence type="ECO:0000256" key="7">
    <source>
        <dbReference type="ARBA" id="ARBA00022989"/>
    </source>
</evidence>
<dbReference type="PANTHER" id="PTHR10766:SF119">
    <property type="entry name" value="TRANSMEMBRANE 9 SUPERFAMILY MEMBER 5"/>
    <property type="match status" value="1"/>
</dbReference>
<evidence type="ECO:0000256" key="8">
    <source>
        <dbReference type="ARBA" id="ARBA00023034"/>
    </source>
</evidence>
<keyword evidence="4 10" id="KW-0812">Transmembrane</keyword>
<reference evidence="11 12" key="1">
    <citation type="journal article" date="2020" name="Nat. Commun.">
        <title>Genome of Tripterygium wilfordii and identification of cytochrome P450 involved in triptolide biosynthesis.</title>
        <authorList>
            <person name="Tu L."/>
            <person name="Su P."/>
            <person name="Zhang Z."/>
            <person name="Gao L."/>
            <person name="Wang J."/>
            <person name="Hu T."/>
            <person name="Zhou J."/>
            <person name="Zhang Y."/>
            <person name="Zhao Y."/>
            <person name="Liu Y."/>
            <person name="Song Y."/>
            <person name="Tong Y."/>
            <person name="Lu Y."/>
            <person name="Yang J."/>
            <person name="Xu C."/>
            <person name="Jia M."/>
            <person name="Peters R.J."/>
            <person name="Huang L."/>
            <person name="Gao W."/>
        </authorList>
    </citation>
    <scope>NUCLEOTIDE SEQUENCE [LARGE SCALE GENOMIC DNA]</scope>
    <source>
        <strain evidence="12">cv. XIE 37</strain>
        <tissue evidence="11">Leaf</tissue>
    </source>
</reference>
<evidence type="ECO:0000256" key="6">
    <source>
        <dbReference type="ARBA" id="ARBA00022753"/>
    </source>
</evidence>
<dbReference type="EMBL" id="JAAARO010000002">
    <property type="protein sequence ID" value="KAF5751727.1"/>
    <property type="molecule type" value="Genomic_DNA"/>
</dbReference>
<keyword evidence="6" id="KW-0967">Endosome</keyword>
<dbReference type="GO" id="GO:0000139">
    <property type="term" value="C:Golgi membrane"/>
    <property type="evidence" value="ECO:0007669"/>
    <property type="project" value="UniProtKB-SubCell"/>
</dbReference>
<dbReference type="InterPro" id="IPR004240">
    <property type="entry name" value="EMP70"/>
</dbReference>
<comment type="caution">
    <text evidence="10">Lacks conserved residue(s) required for the propagation of feature annotation.</text>
</comment>
<accession>A0A7J7DZI4</accession>
<proteinExistence type="inferred from homology"/>
<feature type="chain" id="PRO_5029930823" description="Transmembrane 9 superfamily member" evidence="10">
    <location>
        <begin position="20"/>
        <end position="302"/>
    </location>
</feature>
<feature type="transmembrane region" description="Helical" evidence="10">
    <location>
        <begin position="225"/>
        <end position="246"/>
    </location>
</feature>
<keyword evidence="9 10" id="KW-0472">Membrane</keyword>
<evidence type="ECO:0000256" key="10">
    <source>
        <dbReference type="RuleBase" id="RU363079"/>
    </source>
</evidence>
<gene>
    <name evidence="11" type="ORF">HS088_TW02G00744</name>
</gene>
<dbReference type="GO" id="GO:0072657">
    <property type="term" value="P:protein localization to membrane"/>
    <property type="evidence" value="ECO:0007669"/>
    <property type="project" value="TreeGrafter"/>
</dbReference>
<evidence type="ECO:0000256" key="9">
    <source>
        <dbReference type="ARBA" id="ARBA00023136"/>
    </source>
</evidence>
<evidence type="ECO:0000256" key="5">
    <source>
        <dbReference type="ARBA" id="ARBA00022729"/>
    </source>
</evidence>